<feature type="binding site" evidence="7">
    <location>
        <position position="350"/>
    </location>
    <ligand>
        <name>phosphoenolpyruvate</name>
        <dbReference type="ChEBI" id="CHEBI:58702"/>
    </ligand>
</feature>
<dbReference type="InterPro" id="IPR013792">
    <property type="entry name" value="RNA3'P_cycl/enolpyr_Trfase_a/b"/>
</dbReference>
<dbReference type="InterPro" id="IPR001986">
    <property type="entry name" value="Enolpyruvate_Tfrase_dom"/>
</dbReference>
<comment type="caution">
    <text evidence="7">Lacks conserved residue(s) required for the propagation of feature annotation.</text>
</comment>
<dbReference type="Proteomes" id="UP001356170">
    <property type="component" value="Unassembled WGS sequence"/>
</dbReference>
<accession>A0ABU7V038</accession>
<dbReference type="InterPro" id="IPR023193">
    <property type="entry name" value="EPSP_synthase_CS"/>
</dbReference>
<dbReference type="Gene3D" id="3.65.10.10">
    <property type="entry name" value="Enolpyruvate transferase domain"/>
    <property type="match status" value="2"/>
</dbReference>
<evidence type="ECO:0000256" key="1">
    <source>
        <dbReference type="ARBA" id="ARBA00004811"/>
    </source>
</evidence>
<evidence type="ECO:0000313" key="9">
    <source>
        <dbReference type="EMBL" id="MEF2156121.1"/>
    </source>
</evidence>
<evidence type="ECO:0000256" key="7">
    <source>
        <dbReference type="HAMAP-Rule" id="MF_00210"/>
    </source>
</evidence>
<comment type="pathway">
    <text evidence="1 7">Metabolic intermediate biosynthesis; chorismate biosynthesis; chorismate from D-erythrose 4-phosphate and phosphoenolpyruvate: step 6/7.</text>
</comment>
<dbReference type="InterPro" id="IPR006264">
    <property type="entry name" value="EPSP_synthase"/>
</dbReference>
<dbReference type="PIRSF" id="PIRSF000505">
    <property type="entry name" value="EPSPS"/>
    <property type="match status" value="1"/>
</dbReference>
<feature type="binding site" evidence="7">
    <location>
        <position position="319"/>
    </location>
    <ligand>
        <name>3-phosphoshikimate</name>
        <dbReference type="ChEBI" id="CHEBI:145989"/>
    </ligand>
</feature>
<feature type="binding site" evidence="7">
    <location>
        <position position="392"/>
    </location>
    <ligand>
        <name>phosphoenolpyruvate</name>
        <dbReference type="ChEBI" id="CHEBI:58702"/>
    </ligand>
</feature>
<comment type="function">
    <text evidence="7">Catalyzes the transfer of the enolpyruvyl moiety of phosphoenolpyruvate (PEP) to the 5-hydroxyl of shikimate-3-phosphate (S3P) to produce enolpyruvyl shikimate-3-phosphate and inorganic phosphate.</text>
</comment>
<evidence type="ECO:0000256" key="3">
    <source>
        <dbReference type="ARBA" id="ARBA00022605"/>
    </source>
</evidence>
<dbReference type="PANTHER" id="PTHR21090:SF5">
    <property type="entry name" value="PENTAFUNCTIONAL AROM POLYPEPTIDE"/>
    <property type="match status" value="1"/>
</dbReference>
<feature type="binding site" evidence="7">
    <location>
        <position position="171"/>
    </location>
    <ligand>
        <name>3-phosphoshikimate</name>
        <dbReference type="ChEBI" id="CHEBI:145989"/>
    </ligand>
</feature>
<feature type="binding site" evidence="7">
    <location>
        <position position="173"/>
    </location>
    <ligand>
        <name>3-phosphoshikimate</name>
        <dbReference type="ChEBI" id="CHEBI:145989"/>
    </ligand>
</feature>
<sequence length="439" mass="46718">MAESSWSFAGTEPAPLLGSLRIPGDKSVSHRAVMLGSIAQGTTEIHGFLPAADTLATLRIFEQLGVNVVRGETDQLLVQGVGLHGLKPPTGPLDCGNAGTAMRLLAGLLAGQSFDTSLVGDESLSVRPMQRIIDPLTRMGARIESESGLAPLHIVGGRVLSGIDIQPEQASAQVKSAILLAGLYASEPTTVRELRPTRDYTERMLLRMGCDVRIESDLIVLQPPQQLAAQVWDVPADFSSAAFWLVAASLIPGSDLVLQSVGISERRAGLLRVLRLMGADIEVLNTRDQGLDVVADLRVRAVKLHGIEVPIDCVPDMIDEFPILFVAAACASGVTTIRGAAELRHKESDRLQVMADALSAMGVKVQTTNDGARIEGGLSLHAAAIASHGDHRIAMSLAMLNWARALPGTVLNVENVGTSYPEFAEQLLQRQAPLQISRA</sequence>
<feature type="binding site" evidence="7">
    <location>
        <position position="346"/>
    </location>
    <ligand>
        <name>3-phosphoshikimate</name>
        <dbReference type="ChEBI" id="CHEBI:145989"/>
    </ligand>
</feature>
<feature type="domain" description="Enolpyruvate transferase" evidence="8">
    <location>
        <begin position="12"/>
        <end position="427"/>
    </location>
</feature>
<comment type="subunit">
    <text evidence="7">Monomer.</text>
</comment>
<keyword evidence="3 7" id="KW-0028">Amino-acid biosynthesis</keyword>
<dbReference type="CDD" id="cd01556">
    <property type="entry name" value="EPSP_synthase"/>
    <property type="match status" value="1"/>
</dbReference>
<feature type="active site" description="Proton acceptor" evidence="7">
    <location>
        <position position="319"/>
    </location>
</feature>
<feature type="binding site" evidence="7">
    <location>
        <position position="173"/>
    </location>
    <ligand>
        <name>phosphoenolpyruvate</name>
        <dbReference type="ChEBI" id="CHEBI:58702"/>
    </ligand>
</feature>
<reference evidence="9 10" key="1">
    <citation type="submission" date="2024-01" db="EMBL/GenBank/DDBJ databases">
        <title>Novel species of the genus Luteimonas isolated from rivers.</title>
        <authorList>
            <person name="Lu H."/>
        </authorList>
    </citation>
    <scope>NUCLEOTIDE SEQUENCE [LARGE SCALE GENOMIC DNA]</scope>
    <source>
        <strain evidence="9 10">FXH3W</strain>
    </source>
</reference>
<dbReference type="NCBIfam" id="TIGR01356">
    <property type="entry name" value="aroA"/>
    <property type="match status" value="1"/>
</dbReference>
<dbReference type="RefSeq" id="WP_331704016.1">
    <property type="nucleotide sequence ID" value="NZ_JAZHBO010000002.1"/>
</dbReference>
<feature type="binding site" evidence="7">
    <location>
        <position position="27"/>
    </location>
    <ligand>
        <name>3-phosphoshikimate</name>
        <dbReference type="ChEBI" id="CHEBI:145989"/>
    </ligand>
</feature>
<feature type="binding site" evidence="7">
    <location>
        <position position="31"/>
    </location>
    <ligand>
        <name>3-phosphoshikimate</name>
        <dbReference type="ChEBI" id="CHEBI:145989"/>
    </ligand>
</feature>
<evidence type="ECO:0000259" key="8">
    <source>
        <dbReference type="Pfam" id="PF00275"/>
    </source>
</evidence>
<feature type="binding site" evidence="7">
    <location>
        <position position="26"/>
    </location>
    <ligand>
        <name>3-phosphoshikimate</name>
        <dbReference type="ChEBI" id="CHEBI:145989"/>
    </ligand>
</feature>
<evidence type="ECO:0000256" key="2">
    <source>
        <dbReference type="ARBA" id="ARBA00009948"/>
    </source>
</evidence>
<dbReference type="PROSITE" id="PS00885">
    <property type="entry name" value="EPSP_SYNTHASE_2"/>
    <property type="match status" value="1"/>
</dbReference>
<feature type="binding site" evidence="7">
    <location>
        <position position="99"/>
    </location>
    <ligand>
        <name>phosphoenolpyruvate</name>
        <dbReference type="ChEBI" id="CHEBI:58702"/>
    </ligand>
</feature>
<dbReference type="Pfam" id="PF00275">
    <property type="entry name" value="EPSP_synthase"/>
    <property type="match status" value="1"/>
</dbReference>
<evidence type="ECO:0000256" key="5">
    <source>
        <dbReference type="ARBA" id="ARBA00023141"/>
    </source>
</evidence>
<evidence type="ECO:0000256" key="6">
    <source>
        <dbReference type="ARBA" id="ARBA00044633"/>
    </source>
</evidence>
<dbReference type="PROSITE" id="PS00104">
    <property type="entry name" value="EPSP_SYNTHASE_1"/>
    <property type="match status" value="1"/>
</dbReference>
<dbReference type="SUPFAM" id="SSF55205">
    <property type="entry name" value="EPT/RTPC-like"/>
    <property type="match status" value="1"/>
</dbReference>
<evidence type="ECO:0000256" key="4">
    <source>
        <dbReference type="ARBA" id="ARBA00022679"/>
    </source>
</evidence>
<dbReference type="PANTHER" id="PTHR21090">
    <property type="entry name" value="AROM/DEHYDROQUINATE SYNTHASE"/>
    <property type="match status" value="1"/>
</dbReference>
<feature type="binding site" evidence="7">
    <location>
        <position position="127"/>
    </location>
    <ligand>
        <name>phosphoenolpyruvate</name>
        <dbReference type="ChEBI" id="CHEBI:58702"/>
    </ligand>
</feature>
<gene>
    <name evidence="7 9" type="primary">aroA</name>
    <name evidence="9" type="ORF">V3390_07755</name>
</gene>
<comment type="caution">
    <text evidence="9">The sequence shown here is derived from an EMBL/GenBank/DDBJ whole genome shotgun (WGS) entry which is preliminary data.</text>
</comment>
<name>A0ABU7V038_9GAMM</name>
<keyword evidence="7" id="KW-0963">Cytoplasm</keyword>
<dbReference type="InterPro" id="IPR036968">
    <property type="entry name" value="Enolpyruvate_Tfrase_sf"/>
</dbReference>
<comment type="catalytic activity">
    <reaction evidence="6">
        <text>3-phosphoshikimate + phosphoenolpyruvate = 5-O-(1-carboxyvinyl)-3-phosphoshikimate + phosphate</text>
        <dbReference type="Rhea" id="RHEA:21256"/>
        <dbReference type="ChEBI" id="CHEBI:43474"/>
        <dbReference type="ChEBI" id="CHEBI:57701"/>
        <dbReference type="ChEBI" id="CHEBI:58702"/>
        <dbReference type="ChEBI" id="CHEBI:145989"/>
        <dbReference type="EC" id="2.5.1.19"/>
    </reaction>
    <physiologicalReaction direction="left-to-right" evidence="6">
        <dbReference type="Rhea" id="RHEA:21257"/>
    </physiologicalReaction>
</comment>
<dbReference type="EC" id="2.5.1.19" evidence="7"/>
<keyword evidence="4 7" id="KW-0808">Transferase</keyword>
<dbReference type="EMBL" id="JAZHBO010000002">
    <property type="protein sequence ID" value="MEF2156121.1"/>
    <property type="molecule type" value="Genomic_DNA"/>
</dbReference>
<protein>
    <recommendedName>
        <fullName evidence="7">3-phosphoshikimate 1-carboxyvinyltransferase</fullName>
        <ecNumber evidence="7">2.5.1.19</ecNumber>
    </recommendedName>
    <alternativeName>
        <fullName evidence="7">5-enolpyruvylshikimate-3-phosphate synthase</fullName>
        <shortName evidence="7">EPSP synthase</shortName>
        <shortName evidence="7">EPSPS</shortName>
    </alternativeName>
</protein>
<dbReference type="GO" id="GO:0003866">
    <property type="term" value="F:3-phosphoshikimate 1-carboxyvinyltransferase activity"/>
    <property type="evidence" value="ECO:0007669"/>
    <property type="project" value="UniProtKB-EC"/>
</dbReference>
<organism evidence="9 10">
    <name type="scientific">Aquilutibacter rugosus</name>
    <dbReference type="NCBI Taxonomy" id="3115820"/>
    <lineage>
        <taxon>Bacteria</taxon>
        <taxon>Pseudomonadati</taxon>
        <taxon>Pseudomonadota</taxon>
        <taxon>Gammaproteobacteria</taxon>
        <taxon>Lysobacterales</taxon>
        <taxon>Lysobacteraceae</taxon>
        <taxon>Aquilutibacter</taxon>
    </lineage>
</organism>
<keyword evidence="10" id="KW-1185">Reference proteome</keyword>
<dbReference type="HAMAP" id="MF_00210">
    <property type="entry name" value="EPSP_synth"/>
    <property type="match status" value="1"/>
</dbReference>
<evidence type="ECO:0000313" key="10">
    <source>
        <dbReference type="Proteomes" id="UP001356170"/>
    </source>
</evidence>
<comment type="similarity">
    <text evidence="2 7">Belongs to the EPSP synthase family.</text>
</comment>
<keyword evidence="5 7" id="KW-0057">Aromatic amino acid biosynthesis</keyword>
<comment type="subcellular location">
    <subcellularLocation>
        <location evidence="7">Cytoplasm</location>
    </subcellularLocation>
</comment>
<proteinExistence type="inferred from homology"/>
<feature type="binding site" evidence="7">
    <location>
        <position position="26"/>
    </location>
    <ligand>
        <name>phosphoenolpyruvate</name>
        <dbReference type="ChEBI" id="CHEBI:58702"/>
    </ligand>
</feature>